<dbReference type="GO" id="GO:0006352">
    <property type="term" value="P:DNA-templated transcription initiation"/>
    <property type="evidence" value="ECO:0007669"/>
    <property type="project" value="InterPro"/>
</dbReference>
<name>A0A5C1AHB1_9BACT</name>
<organism evidence="2 3">
    <name type="scientific">Limnoglobus roseus</name>
    <dbReference type="NCBI Taxonomy" id="2598579"/>
    <lineage>
        <taxon>Bacteria</taxon>
        <taxon>Pseudomonadati</taxon>
        <taxon>Planctomycetota</taxon>
        <taxon>Planctomycetia</taxon>
        <taxon>Gemmatales</taxon>
        <taxon>Gemmataceae</taxon>
        <taxon>Limnoglobus</taxon>
    </lineage>
</organism>
<gene>
    <name evidence="2" type="ORF">PX52LOC_04631</name>
</gene>
<proteinExistence type="predicted"/>
<dbReference type="KEGG" id="lrs:PX52LOC_04631"/>
<protein>
    <submittedName>
        <fullName evidence="2">Putative RNA polymerase sigma-70 factor</fullName>
    </submittedName>
</protein>
<dbReference type="RefSeq" id="WP_149112218.1">
    <property type="nucleotide sequence ID" value="NZ_CP042425.1"/>
</dbReference>
<dbReference type="Gene3D" id="1.10.1740.10">
    <property type="match status" value="1"/>
</dbReference>
<dbReference type="Pfam" id="PF04542">
    <property type="entry name" value="Sigma70_r2"/>
    <property type="match status" value="1"/>
</dbReference>
<dbReference type="OrthoDB" id="5243766at2"/>
<evidence type="ECO:0000313" key="3">
    <source>
        <dbReference type="Proteomes" id="UP000324974"/>
    </source>
</evidence>
<dbReference type="SUPFAM" id="SSF88946">
    <property type="entry name" value="Sigma2 domain of RNA polymerase sigma factors"/>
    <property type="match status" value="1"/>
</dbReference>
<keyword evidence="3" id="KW-1185">Reference proteome</keyword>
<reference evidence="3" key="1">
    <citation type="submission" date="2019-08" db="EMBL/GenBank/DDBJ databases">
        <title>Limnoglobus roseus gen. nov., sp. nov., a novel freshwater planctomycete with a giant genome from the family Gemmataceae.</title>
        <authorList>
            <person name="Kulichevskaya I.S."/>
            <person name="Naumoff D.G."/>
            <person name="Miroshnikov K."/>
            <person name="Ivanova A."/>
            <person name="Philippov D.A."/>
            <person name="Hakobyan A."/>
            <person name="Rijpstra I.C."/>
            <person name="Sinninghe Damste J.S."/>
            <person name="Liesack W."/>
            <person name="Dedysh S.N."/>
        </authorList>
    </citation>
    <scope>NUCLEOTIDE SEQUENCE [LARGE SCALE GENOMIC DNA]</scope>
    <source>
        <strain evidence="3">PX52</strain>
    </source>
</reference>
<evidence type="ECO:0000313" key="2">
    <source>
        <dbReference type="EMBL" id="QEL17633.1"/>
    </source>
</evidence>
<dbReference type="Proteomes" id="UP000324974">
    <property type="component" value="Chromosome"/>
</dbReference>
<feature type="domain" description="RNA polymerase sigma-70 region 2" evidence="1">
    <location>
        <begin position="13"/>
        <end position="78"/>
    </location>
</feature>
<dbReference type="EMBL" id="CP042425">
    <property type="protein sequence ID" value="QEL17633.1"/>
    <property type="molecule type" value="Genomic_DNA"/>
</dbReference>
<dbReference type="InterPro" id="IPR007627">
    <property type="entry name" value="RNA_pol_sigma70_r2"/>
</dbReference>
<dbReference type="AlphaFoldDB" id="A0A5C1AHB1"/>
<evidence type="ECO:0000259" key="1">
    <source>
        <dbReference type="Pfam" id="PF04542"/>
    </source>
</evidence>
<accession>A0A5C1AHB1</accession>
<dbReference type="InterPro" id="IPR013325">
    <property type="entry name" value="RNA_pol_sigma_r2"/>
</dbReference>
<dbReference type="GO" id="GO:0003700">
    <property type="term" value="F:DNA-binding transcription factor activity"/>
    <property type="evidence" value="ECO:0007669"/>
    <property type="project" value="InterPro"/>
</dbReference>
<sequence>MPAPLTESAFARRLVRALAGRLAARRRLRTWDGDDVAQEVLLRLLTTRRAFDPSRGALEAFIALVVDRVVVDLHRRQAAARRTASVRSLPDVGEIHLVDPRDPIPAIDRALDVAAVLARLPGDLRAVAELLKSESFTAAARARAVSRDTLRRQVRDLRRAFERHKARDS</sequence>